<name>A0A364NA52_STELY</name>
<accession>A0A364NA52</accession>
<feature type="compositionally biased region" description="Acidic residues" evidence="1">
    <location>
        <begin position="284"/>
        <end position="310"/>
    </location>
</feature>
<dbReference type="Proteomes" id="UP000249619">
    <property type="component" value="Unassembled WGS sequence"/>
</dbReference>
<organism evidence="3 4">
    <name type="scientific">Stemphylium lycopersici</name>
    <name type="common">Tomato gray leaf spot disease fungus</name>
    <name type="synonym">Thyrospora lycopersici</name>
    <dbReference type="NCBI Taxonomy" id="183478"/>
    <lineage>
        <taxon>Eukaryota</taxon>
        <taxon>Fungi</taxon>
        <taxon>Dikarya</taxon>
        <taxon>Ascomycota</taxon>
        <taxon>Pezizomycotina</taxon>
        <taxon>Dothideomycetes</taxon>
        <taxon>Pleosporomycetidae</taxon>
        <taxon>Pleosporales</taxon>
        <taxon>Pleosporineae</taxon>
        <taxon>Pleosporaceae</taxon>
        <taxon>Stemphylium</taxon>
    </lineage>
</organism>
<evidence type="ECO:0000313" key="4">
    <source>
        <dbReference type="Proteomes" id="UP000249619"/>
    </source>
</evidence>
<protein>
    <submittedName>
        <fullName evidence="3">NAD(P)-binding protein</fullName>
    </submittedName>
</protein>
<feature type="region of interest" description="Disordered" evidence="1">
    <location>
        <begin position="40"/>
        <end position="59"/>
    </location>
</feature>
<feature type="compositionally biased region" description="Polar residues" evidence="1">
    <location>
        <begin position="1"/>
        <end position="13"/>
    </location>
</feature>
<evidence type="ECO:0000313" key="3">
    <source>
        <dbReference type="EMBL" id="RAR14067.1"/>
    </source>
</evidence>
<feature type="region of interest" description="Disordered" evidence="1">
    <location>
        <begin position="1"/>
        <end position="21"/>
    </location>
</feature>
<gene>
    <name evidence="3" type="ORF">DDE83_002636</name>
</gene>
<feature type="compositionally biased region" description="Acidic residues" evidence="1">
    <location>
        <begin position="316"/>
        <end position="339"/>
    </location>
</feature>
<keyword evidence="2" id="KW-1133">Transmembrane helix</keyword>
<feature type="transmembrane region" description="Helical" evidence="2">
    <location>
        <begin position="518"/>
        <end position="539"/>
    </location>
</feature>
<keyword evidence="4" id="KW-1185">Reference proteome</keyword>
<feature type="region of interest" description="Disordered" evidence="1">
    <location>
        <begin position="71"/>
        <end position="104"/>
    </location>
</feature>
<evidence type="ECO:0000256" key="2">
    <source>
        <dbReference type="SAM" id="Phobius"/>
    </source>
</evidence>
<dbReference type="EMBL" id="QGDH01000027">
    <property type="protein sequence ID" value="RAR14067.1"/>
    <property type="molecule type" value="Genomic_DNA"/>
</dbReference>
<keyword evidence="2" id="KW-0472">Membrane</keyword>
<keyword evidence="2" id="KW-0812">Transmembrane</keyword>
<evidence type="ECO:0000256" key="1">
    <source>
        <dbReference type="SAM" id="MobiDB-lite"/>
    </source>
</evidence>
<sequence>MESVTVATNSNRAFNWDDDDEDDFDLDAWKATVDTSAPSVCELGPLQSSPTGDEVEKDETYSCEIIRNERALLGTPAPETKETDVSQSPTAFEGSEGIPEPDAIDVPIESYDEDFSDCPADSEVVSAQYEHVVHAIGPHYDGREEAATPAYPELSCDAFQRYRYAKEFQATRYNTARPVAEVYRHSPLAFVTSIDEAHLIPDKIRTVPGEDAGAEEKIENCEAHHIVAFEKRELQTQGANEEMCQEIKHMLTEQIERGFDVQTRFSKDELESFFRLWKAQRDDSGDEADAEDVDDAEFEYDDDNDADSVDTWELSDSSEDEEEEGEEDEDVVESLEDTEEGNKNTFSITHSEEHDTPDSADELDFNDVVFGRGSETGVGDSLVRDEGYVSSSPPVSPIVDIFAVDSCDEGKSCFESGTQSDADPRVDSMYTLDEPEATSEDMGAIECDAADNQPTVMPGEFKDAVKTDGYNNVAAEAIDCAEAILTTIPPLEIAEERKEQISTSKSLLTQILFNAGTLPWASIGLVTAGAVIGGLVGAARRR</sequence>
<proteinExistence type="predicted"/>
<feature type="region of interest" description="Disordered" evidence="1">
    <location>
        <begin position="281"/>
        <end position="343"/>
    </location>
</feature>
<comment type="caution">
    <text evidence="3">The sequence shown here is derived from an EMBL/GenBank/DDBJ whole genome shotgun (WGS) entry which is preliminary data.</text>
</comment>
<dbReference type="AlphaFoldDB" id="A0A364NA52"/>
<reference evidence="4" key="1">
    <citation type="submission" date="2018-05" db="EMBL/GenBank/DDBJ databases">
        <title>Draft genome sequence of Stemphylium lycopersici strain CIDEFI 213.</title>
        <authorList>
            <person name="Medina R."/>
            <person name="Franco M.E.E."/>
            <person name="Lucentini C.G."/>
            <person name="Saparrat M.C.N."/>
            <person name="Balatti P.A."/>
        </authorList>
    </citation>
    <scope>NUCLEOTIDE SEQUENCE [LARGE SCALE GENOMIC DNA]</scope>
    <source>
        <strain evidence="4">CIDEFI 213</strain>
    </source>
</reference>